<evidence type="ECO:0000256" key="6">
    <source>
        <dbReference type="ARBA" id="ARBA00022989"/>
    </source>
</evidence>
<keyword evidence="5" id="KW-0812">Transmembrane</keyword>
<keyword evidence="3" id="KW-0488">Methylation</keyword>
<evidence type="ECO:0000256" key="4">
    <source>
        <dbReference type="ARBA" id="ARBA00022519"/>
    </source>
</evidence>
<accession>A0A645IU00</accession>
<dbReference type="GO" id="GO:0015628">
    <property type="term" value="P:protein secretion by the type II secretion system"/>
    <property type="evidence" value="ECO:0007669"/>
    <property type="project" value="InterPro"/>
</dbReference>
<keyword evidence="4" id="KW-0997">Cell inner membrane</keyword>
<feature type="domain" description="General secretion pathway GspH" evidence="8">
    <location>
        <begin position="14"/>
        <end position="119"/>
    </location>
</feature>
<dbReference type="Pfam" id="PF12019">
    <property type="entry name" value="GspH"/>
    <property type="match status" value="1"/>
</dbReference>
<comment type="subcellular location">
    <subcellularLocation>
        <location evidence="1">Cell inner membrane</location>
        <topology evidence="1">Single-pass membrane protein</topology>
    </subcellularLocation>
</comment>
<organism evidence="9">
    <name type="scientific">bioreactor metagenome</name>
    <dbReference type="NCBI Taxonomy" id="1076179"/>
    <lineage>
        <taxon>unclassified sequences</taxon>
        <taxon>metagenomes</taxon>
        <taxon>ecological metagenomes</taxon>
    </lineage>
</organism>
<evidence type="ECO:0000256" key="3">
    <source>
        <dbReference type="ARBA" id="ARBA00022481"/>
    </source>
</evidence>
<dbReference type="AlphaFoldDB" id="A0A645IU00"/>
<dbReference type="GO" id="GO:0015627">
    <property type="term" value="C:type II protein secretion system complex"/>
    <property type="evidence" value="ECO:0007669"/>
    <property type="project" value="InterPro"/>
</dbReference>
<keyword evidence="6" id="KW-1133">Transmembrane helix</keyword>
<evidence type="ECO:0000259" key="8">
    <source>
        <dbReference type="Pfam" id="PF12019"/>
    </source>
</evidence>
<name>A0A645IU00_9ZZZZ</name>
<sequence length="132" mass="14047">MNNMIRDARLSAQTDLLIHVLNIARLEAVKQRASMTVCPAANPDTDNVCSASATDWANGLMVWDGAAITQRIQSKRDMTVNSNAAVSVVFAGTIGSATATTFTLCVPGRREQQVNVAVSGRISKQINATICP</sequence>
<dbReference type="GO" id="GO:0005886">
    <property type="term" value="C:plasma membrane"/>
    <property type="evidence" value="ECO:0007669"/>
    <property type="project" value="UniProtKB-SubCell"/>
</dbReference>
<evidence type="ECO:0000256" key="7">
    <source>
        <dbReference type="ARBA" id="ARBA00023136"/>
    </source>
</evidence>
<dbReference type="InterPro" id="IPR022346">
    <property type="entry name" value="T2SS_GspH"/>
</dbReference>
<protein>
    <recommendedName>
        <fullName evidence="8">General secretion pathway GspH domain-containing protein</fullName>
    </recommendedName>
</protein>
<keyword evidence="7" id="KW-0472">Membrane</keyword>
<keyword evidence="2" id="KW-1003">Cell membrane</keyword>
<evidence type="ECO:0000256" key="1">
    <source>
        <dbReference type="ARBA" id="ARBA00004377"/>
    </source>
</evidence>
<proteinExistence type="predicted"/>
<gene>
    <name evidence="9" type="ORF">SDC9_202040</name>
</gene>
<comment type="caution">
    <text evidence="9">The sequence shown here is derived from an EMBL/GenBank/DDBJ whole genome shotgun (WGS) entry which is preliminary data.</text>
</comment>
<evidence type="ECO:0000256" key="2">
    <source>
        <dbReference type="ARBA" id="ARBA00022475"/>
    </source>
</evidence>
<dbReference type="Gene3D" id="3.55.40.10">
    <property type="entry name" value="minor pseudopilin epsh domain"/>
    <property type="match status" value="1"/>
</dbReference>
<evidence type="ECO:0000313" key="9">
    <source>
        <dbReference type="EMBL" id="MPN54370.1"/>
    </source>
</evidence>
<evidence type="ECO:0000256" key="5">
    <source>
        <dbReference type="ARBA" id="ARBA00022692"/>
    </source>
</evidence>
<dbReference type="EMBL" id="VSSQ01122525">
    <property type="protein sequence ID" value="MPN54370.1"/>
    <property type="molecule type" value="Genomic_DNA"/>
</dbReference>
<reference evidence="9" key="1">
    <citation type="submission" date="2019-08" db="EMBL/GenBank/DDBJ databases">
        <authorList>
            <person name="Kucharzyk K."/>
            <person name="Murdoch R.W."/>
            <person name="Higgins S."/>
            <person name="Loffler F."/>
        </authorList>
    </citation>
    <scope>NUCLEOTIDE SEQUENCE</scope>
</reference>